<evidence type="ECO:0000313" key="9">
    <source>
        <dbReference type="EMBL" id="OWZ16521.1"/>
    </source>
</evidence>
<evidence type="ECO:0000259" key="8">
    <source>
        <dbReference type="PROSITE" id="PS50280"/>
    </source>
</evidence>
<keyword evidence="4 9" id="KW-0489">Methyltransferase</keyword>
<dbReference type="STRING" id="4795.A0A225WFM7"/>
<evidence type="ECO:0000256" key="4">
    <source>
        <dbReference type="ARBA" id="ARBA00022603"/>
    </source>
</evidence>
<dbReference type="InterPro" id="IPR050777">
    <property type="entry name" value="SET2_Histone-Lys_MeTrsfase"/>
</dbReference>
<gene>
    <name evidence="9" type="ORF">PHMEG_0009678</name>
</gene>
<dbReference type="AlphaFoldDB" id="A0A225WFM7"/>
<evidence type="ECO:0000256" key="1">
    <source>
        <dbReference type="ARBA" id="ARBA00004123"/>
    </source>
</evidence>
<sequence>MVRLPLVILEWPTSVLHIRENVFNGSGRPPRFSCISHTKCLCRDCIVFGDDGKSTCQNFYCYFICQDRDCPNGIGCGNRFMQRYYFHFVQTRVGTGVITRTAIPSGVFVLEFVGEFIFEEEKHRRRQYHQDYMIEIPYTTTDGKNVFIDPTNRGNEARFVNHSCQPNCSFIPSQCGKQIRIGIFSCLELNAGEEITVRYRPEGEPLRFICRCKTCDP</sequence>
<dbReference type="Proteomes" id="UP000198211">
    <property type="component" value="Unassembled WGS sequence"/>
</dbReference>
<keyword evidence="7" id="KW-0539">Nucleus</keyword>
<dbReference type="EMBL" id="NBNE01000918">
    <property type="protein sequence ID" value="OWZ16521.1"/>
    <property type="molecule type" value="Genomic_DNA"/>
</dbReference>
<feature type="domain" description="SET" evidence="8">
    <location>
        <begin position="82"/>
        <end position="200"/>
    </location>
</feature>
<accession>A0A225WFM7</accession>
<dbReference type="GO" id="GO:0005634">
    <property type="term" value="C:nucleus"/>
    <property type="evidence" value="ECO:0007669"/>
    <property type="project" value="UniProtKB-SubCell"/>
</dbReference>
<evidence type="ECO:0000256" key="5">
    <source>
        <dbReference type="ARBA" id="ARBA00022679"/>
    </source>
</evidence>
<dbReference type="InterPro" id="IPR001214">
    <property type="entry name" value="SET_dom"/>
</dbReference>
<keyword evidence="3" id="KW-0158">Chromosome</keyword>
<dbReference type="OrthoDB" id="109758at2759"/>
<keyword evidence="5 9" id="KW-0808">Transferase</keyword>
<proteinExistence type="predicted"/>
<dbReference type="SMART" id="SM00317">
    <property type="entry name" value="SET"/>
    <property type="match status" value="1"/>
</dbReference>
<keyword evidence="6" id="KW-0949">S-adenosyl-L-methionine</keyword>
<dbReference type="InterPro" id="IPR046341">
    <property type="entry name" value="SET_dom_sf"/>
</dbReference>
<reference evidence="10" key="1">
    <citation type="submission" date="2017-03" db="EMBL/GenBank/DDBJ databases">
        <title>Phytopthora megakarya and P. palmivora, two closely related causual agents of cacao black pod achieved similar genome size and gene model numbers by different mechanisms.</title>
        <authorList>
            <person name="Ali S."/>
            <person name="Shao J."/>
            <person name="Larry D.J."/>
            <person name="Kronmiller B."/>
            <person name="Shen D."/>
            <person name="Strem M.D."/>
            <person name="Melnick R.L."/>
            <person name="Guiltinan M.J."/>
            <person name="Tyler B.M."/>
            <person name="Meinhardt L.W."/>
            <person name="Bailey B.A."/>
        </authorList>
    </citation>
    <scope>NUCLEOTIDE SEQUENCE [LARGE SCALE GENOMIC DNA]</scope>
    <source>
        <strain evidence="10">zdho120</strain>
    </source>
</reference>
<evidence type="ECO:0000256" key="6">
    <source>
        <dbReference type="ARBA" id="ARBA00022691"/>
    </source>
</evidence>
<dbReference type="GO" id="GO:0008168">
    <property type="term" value="F:methyltransferase activity"/>
    <property type="evidence" value="ECO:0007669"/>
    <property type="project" value="UniProtKB-KW"/>
</dbReference>
<organism evidence="9 10">
    <name type="scientific">Phytophthora megakarya</name>
    <dbReference type="NCBI Taxonomy" id="4795"/>
    <lineage>
        <taxon>Eukaryota</taxon>
        <taxon>Sar</taxon>
        <taxon>Stramenopiles</taxon>
        <taxon>Oomycota</taxon>
        <taxon>Peronosporomycetes</taxon>
        <taxon>Peronosporales</taxon>
        <taxon>Peronosporaceae</taxon>
        <taxon>Phytophthora</taxon>
    </lineage>
</organism>
<evidence type="ECO:0000256" key="7">
    <source>
        <dbReference type="ARBA" id="ARBA00023242"/>
    </source>
</evidence>
<comment type="caution">
    <text evidence="9">The sequence shown here is derived from an EMBL/GenBank/DDBJ whole genome shotgun (WGS) entry which is preliminary data.</text>
</comment>
<dbReference type="Pfam" id="PF00856">
    <property type="entry name" value="SET"/>
    <property type="match status" value="1"/>
</dbReference>
<dbReference type="PANTHER" id="PTHR22884">
    <property type="entry name" value="SET DOMAIN PROTEINS"/>
    <property type="match status" value="1"/>
</dbReference>
<dbReference type="Gene3D" id="2.170.270.10">
    <property type="entry name" value="SET domain"/>
    <property type="match status" value="1"/>
</dbReference>
<protein>
    <submittedName>
        <fullName evidence="9">Histone-lysine N-methyltransferase</fullName>
    </submittedName>
</protein>
<evidence type="ECO:0000313" key="10">
    <source>
        <dbReference type="Proteomes" id="UP000198211"/>
    </source>
</evidence>
<evidence type="ECO:0000256" key="2">
    <source>
        <dbReference type="ARBA" id="ARBA00004286"/>
    </source>
</evidence>
<evidence type="ECO:0000256" key="3">
    <source>
        <dbReference type="ARBA" id="ARBA00022454"/>
    </source>
</evidence>
<comment type="subcellular location">
    <subcellularLocation>
        <location evidence="2">Chromosome</location>
    </subcellularLocation>
    <subcellularLocation>
        <location evidence="1">Nucleus</location>
    </subcellularLocation>
</comment>
<dbReference type="GO" id="GO:0032259">
    <property type="term" value="P:methylation"/>
    <property type="evidence" value="ECO:0007669"/>
    <property type="project" value="UniProtKB-KW"/>
</dbReference>
<dbReference type="SUPFAM" id="SSF82199">
    <property type="entry name" value="SET domain"/>
    <property type="match status" value="1"/>
</dbReference>
<name>A0A225WFM7_9STRA</name>
<dbReference type="PROSITE" id="PS50280">
    <property type="entry name" value="SET"/>
    <property type="match status" value="1"/>
</dbReference>
<keyword evidence="10" id="KW-1185">Reference proteome</keyword>
<dbReference type="GO" id="GO:0005694">
    <property type="term" value="C:chromosome"/>
    <property type="evidence" value="ECO:0007669"/>
    <property type="project" value="UniProtKB-SubCell"/>
</dbReference>